<dbReference type="NCBIfam" id="NF007738">
    <property type="entry name" value="PRK10417.1"/>
    <property type="match status" value="1"/>
</dbReference>
<accession>B8DIP3</accession>
<evidence type="ECO:0000259" key="9">
    <source>
        <dbReference type="PROSITE" id="PS50928"/>
    </source>
</evidence>
<proteinExistence type="inferred from homology"/>
<dbReference type="InterPro" id="IPR050366">
    <property type="entry name" value="BP-dependent_transpt_permease"/>
</dbReference>
<dbReference type="PROSITE" id="PS50928">
    <property type="entry name" value="ABC_TM1"/>
    <property type="match status" value="1"/>
</dbReference>
<dbReference type="GO" id="GO:0071916">
    <property type="term" value="F:dipeptide transmembrane transporter activity"/>
    <property type="evidence" value="ECO:0007669"/>
    <property type="project" value="TreeGrafter"/>
</dbReference>
<feature type="transmembrane region" description="Helical" evidence="7">
    <location>
        <begin position="46"/>
        <end position="66"/>
    </location>
</feature>
<dbReference type="Pfam" id="PF12911">
    <property type="entry name" value="OppC_N"/>
    <property type="match status" value="1"/>
</dbReference>
<evidence type="ECO:0000256" key="3">
    <source>
        <dbReference type="ARBA" id="ARBA00022475"/>
    </source>
</evidence>
<dbReference type="PANTHER" id="PTHR43386:SF1">
    <property type="entry name" value="D,D-DIPEPTIDE TRANSPORT SYSTEM PERMEASE PROTEIN DDPC-RELATED"/>
    <property type="match status" value="1"/>
</dbReference>
<dbReference type="SUPFAM" id="SSF161098">
    <property type="entry name" value="MetI-like"/>
    <property type="match status" value="1"/>
</dbReference>
<evidence type="ECO:0000256" key="2">
    <source>
        <dbReference type="ARBA" id="ARBA00022448"/>
    </source>
</evidence>
<evidence type="ECO:0000256" key="5">
    <source>
        <dbReference type="ARBA" id="ARBA00022989"/>
    </source>
</evidence>
<feature type="transmembrane region" description="Helical" evidence="7">
    <location>
        <begin position="110"/>
        <end position="135"/>
    </location>
</feature>
<dbReference type="EMBL" id="CP001197">
    <property type="protein sequence ID" value="ACL09341.1"/>
    <property type="molecule type" value="Genomic_DNA"/>
</dbReference>
<name>B8DIP3_NITV9</name>
<dbReference type="InterPro" id="IPR025966">
    <property type="entry name" value="OppC_N"/>
</dbReference>
<feature type="region of interest" description="Disordered" evidence="8">
    <location>
        <begin position="313"/>
        <end position="373"/>
    </location>
</feature>
<organism evidence="10">
    <name type="scientific">Nitratidesulfovibrio vulgaris (strain DSM 19637 / Miyazaki F)</name>
    <name type="common">Desulfovibrio vulgaris</name>
    <dbReference type="NCBI Taxonomy" id="883"/>
    <lineage>
        <taxon>Bacteria</taxon>
        <taxon>Pseudomonadati</taxon>
        <taxon>Thermodesulfobacteriota</taxon>
        <taxon>Desulfovibrionia</taxon>
        <taxon>Desulfovibrionales</taxon>
        <taxon>Desulfovibrionaceae</taxon>
        <taxon>Nitratidesulfovibrio</taxon>
    </lineage>
</organism>
<evidence type="ECO:0000256" key="8">
    <source>
        <dbReference type="SAM" id="MobiDB-lite"/>
    </source>
</evidence>
<feature type="domain" description="ABC transmembrane type-1" evidence="9">
    <location>
        <begin position="106"/>
        <end position="295"/>
    </location>
</feature>
<evidence type="ECO:0000256" key="4">
    <source>
        <dbReference type="ARBA" id="ARBA00022692"/>
    </source>
</evidence>
<reference evidence="10" key="1">
    <citation type="submission" date="2008-10" db="EMBL/GenBank/DDBJ databases">
        <title>Complete sequence of Desulfovibrio vulgaris str. 'Miyazaki F'.</title>
        <authorList>
            <person name="Lucas S."/>
            <person name="Copeland A."/>
            <person name="Lapidus A."/>
            <person name="Glavina del Rio T."/>
            <person name="Dalin E."/>
            <person name="Tice H."/>
            <person name="Bruce D."/>
            <person name="Goodwin L."/>
            <person name="Pitluck S."/>
            <person name="Sims D."/>
            <person name="Brettin T."/>
            <person name="Detter J.C."/>
            <person name="Han C."/>
            <person name="Larimer F."/>
            <person name="Land M."/>
            <person name="Hauser L."/>
            <person name="Kyrpides N."/>
            <person name="Mikhailova N."/>
            <person name="Hazen T.C."/>
            <person name="Richardson P."/>
        </authorList>
    </citation>
    <scope>NUCLEOTIDE SEQUENCE</scope>
    <source>
        <strain evidence="10">Miyazaki F</strain>
    </source>
</reference>
<dbReference type="AlphaFoldDB" id="B8DIP3"/>
<keyword evidence="4 7" id="KW-0812">Transmembrane</keyword>
<gene>
    <name evidence="10" type="ordered locus">DvMF_2400</name>
</gene>
<keyword evidence="2 7" id="KW-0813">Transport</keyword>
<dbReference type="GO" id="GO:0005886">
    <property type="term" value="C:plasma membrane"/>
    <property type="evidence" value="ECO:0007669"/>
    <property type="project" value="UniProtKB-SubCell"/>
</dbReference>
<sequence>MTTGTDRTSPQTLTADAPFTVPAPATVPDAVPDNTLLRQLLSRPTALAALALLCIIVSMAVFAPAFSPRPPDDVDITRKFEAPSLEEPLGTDHLGRSVLARLCHGTRVSLFAVGAILTCIVAVGLTAGCVAGYAGGRVDSLLMRACDVFMTFPTFILALFLVGVLGSGLTNVIIAVACTHWAWYARFARGLVLGLKQREYVLAARAAGTRPARLVLRHILPPVLAQLLVMAGLDVGHMLLHVSGLSFLGLGVRPPTPEWGVMIGDAREYIGAHPEQLLYPGLMIFVTVMAFNLLGDALRDALDPAAARDTERDAACAAHGPDGTDGFGGPYEPDEPDGLNEPDKWDELNATGGEDGSPADFHGVRAGAREGAA</sequence>
<dbReference type="KEGG" id="dvm:DvMF_2400"/>
<dbReference type="InterPro" id="IPR035906">
    <property type="entry name" value="MetI-like_sf"/>
</dbReference>
<evidence type="ECO:0000256" key="1">
    <source>
        <dbReference type="ARBA" id="ARBA00004651"/>
    </source>
</evidence>
<keyword evidence="6 7" id="KW-0472">Membrane</keyword>
<dbReference type="Pfam" id="PF00528">
    <property type="entry name" value="BPD_transp_1"/>
    <property type="match status" value="1"/>
</dbReference>
<protein>
    <submittedName>
        <fullName evidence="10">Binding-protein-dependent transport systems inner membrane component</fullName>
    </submittedName>
</protein>
<dbReference type="InterPro" id="IPR000515">
    <property type="entry name" value="MetI-like"/>
</dbReference>
<comment type="similarity">
    <text evidence="7">Belongs to the binding-protein-dependent transport system permease family.</text>
</comment>
<dbReference type="HOGENOM" id="CLU_028518_5_3_7"/>
<dbReference type="Gene3D" id="1.10.3720.10">
    <property type="entry name" value="MetI-like"/>
    <property type="match status" value="1"/>
</dbReference>
<dbReference type="PANTHER" id="PTHR43386">
    <property type="entry name" value="OLIGOPEPTIDE TRANSPORT SYSTEM PERMEASE PROTEIN APPC"/>
    <property type="match status" value="1"/>
</dbReference>
<feature type="transmembrane region" description="Helical" evidence="7">
    <location>
        <begin position="155"/>
        <end position="183"/>
    </location>
</feature>
<keyword evidence="3" id="KW-1003">Cell membrane</keyword>
<keyword evidence="5 7" id="KW-1133">Transmembrane helix</keyword>
<evidence type="ECO:0000256" key="7">
    <source>
        <dbReference type="RuleBase" id="RU363032"/>
    </source>
</evidence>
<dbReference type="CDD" id="cd06261">
    <property type="entry name" value="TM_PBP2"/>
    <property type="match status" value="1"/>
</dbReference>
<evidence type="ECO:0000313" key="10">
    <source>
        <dbReference type="EMBL" id="ACL09341.1"/>
    </source>
</evidence>
<comment type="subcellular location">
    <subcellularLocation>
        <location evidence="1 7">Cell membrane</location>
        <topology evidence="1 7">Multi-pass membrane protein</topology>
    </subcellularLocation>
</comment>
<dbReference type="eggNOG" id="COG1173">
    <property type="taxonomic scope" value="Bacteria"/>
</dbReference>
<evidence type="ECO:0000256" key="6">
    <source>
        <dbReference type="ARBA" id="ARBA00023136"/>
    </source>
</evidence>
<dbReference type="STRING" id="883.DvMF_2400"/>